<feature type="transmembrane region" description="Helical" evidence="6">
    <location>
        <begin position="104"/>
        <end position="122"/>
    </location>
</feature>
<dbReference type="GO" id="GO:0005886">
    <property type="term" value="C:plasma membrane"/>
    <property type="evidence" value="ECO:0007669"/>
    <property type="project" value="UniProtKB-SubCell"/>
</dbReference>
<feature type="transmembrane region" description="Helical" evidence="6">
    <location>
        <begin position="201"/>
        <end position="224"/>
    </location>
</feature>
<dbReference type="Pfam" id="PF01925">
    <property type="entry name" value="TauE"/>
    <property type="match status" value="1"/>
</dbReference>
<sequence>MLIILGGLVGFVAGFVSTLLGGGAGLIATPAFYYLIVHVYGVSHAMQIALATCCGMSIFLSVVASYKHIRRGTVSLKEFKSYLIALAIGAVVGAIIIKHIDAVLLKHIFAVILFLSGIWMVMHNESKVIKPPKSVQYVISSICGLLSVLASSTTFATMFFIKVGIEIKKAISTASICVFINSVIATIVLVYGINIDVPNTYGYISIPLLLSSAPLTIIGSLLAVKYLNIISPMLLRTLFIGIMFLSSIVMML</sequence>
<evidence type="ECO:0000313" key="8">
    <source>
        <dbReference type="Proteomes" id="UP000182521"/>
    </source>
</evidence>
<feature type="transmembrane region" description="Helical" evidence="6">
    <location>
        <begin position="233"/>
        <end position="251"/>
    </location>
</feature>
<feature type="transmembrane region" description="Helical" evidence="6">
    <location>
        <begin position="173"/>
        <end position="195"/>
    </location>
</feature>
<evidence type="ECO:0000313" key="7">
    <source>
        <dbReference type="EMBL" id="APC96916.1"/>
    </source>
</evidence>
<dbReference type="PANTHER" id="PTHR43483">
    <property type="entry name" value="MEMBRANE TRANSPORTER PROTEIN HI_0806-RELATED"/>
    <property type="match status" value="1"/>
</dbReference>
<dbReference type="InterPro" id="IPR002781">
    <property type="entry name" value="TM_pro_TauE-like"/>
</dbReference>
<dbReference type="STRING" id="1542390.KX01_85"/>
<name>A0A1J0KTE9_9GAMM</name>
<dbReference type="KEGG" id="frc:KX01_85"/>
<comment type="subcellular location">
    <subcellularLocation>
        <location evidence="6">Cell membrane</location>
        <topology evidence="6">Multi-pass membrane protein</topology>
    </subcellularLocation>
    <subcellularLocation>
        <location evidence="1">Membrane</location>
        <topology evidence="1">Multi-pass membrane protein</topology>
    </subcellularLocation>
</comment>
<evidence type="ECO:0000256" key="4">
    <source>
        <dbReference type="ARBA" id="ARBA00022989"/>
    </source>
</evidence>
<feature type="transmembrane region" description="Helical" evidence="6">
    <location>
        <begin position="48"/>
        <end position="67"/>
    </location>
</feature>
<feature type="transmembrane region" description="Helical" evidence="6">
    <location>
        <begin position="12"/>
        <end position="36"/>
    </location>
</feature>
<evidence type="ECO:0000256" key="1">
    <source>
        <dbReference type="ARBA" id="ARBA00004141"/>
    </source>
</evidence>
<evidence type="ECO:0000256" key="2">
    <source>
        <dbReference type="ARBA" id="ARBA00009142"/>
    </source>
</evidence>
<keyword evidence="3 6" id="KW-0812">Transmembrane</keyword>
<keyword evidence="5 6" id="KW-0472">Membrane</keyword>
<gene>
    <name evidence="7" type="ORF">KX01_85</name>
</gene>
<proteinExistence type="inferred from homology"/>
<evidence type="ECO:0000256" key="6">
    <source>
        <dbReference type="RuleBase" id="RU363041"/>
    </source>
</evidence>
<protein>
    <recommendedName>
        <fullName evidence="6">Probable membrane transporter protein</fullName>
    </recommendedName>
</protein>
<evidence type="ECO:0000256" key="3">
    <source>
        <dbReference type="ARBA" id="ARBA00022692"/>
    </source>
</evidence>
<dbReference type="OrthoDB" id="5604206at2"/>
<reference evidence="8" key="1">
    <citation type="submission" date="2014-10" db="EMBL/GenBank/DDBJ databases">
        <authorList>
            <person name="Kuske C.R."/>
            <person name="Challacombe J.F."/>
            <person name="Daligault H.E."/>
            <person name="Davenport K.W."/>
            <person name="Johnson S.L."/>
            <person name="Siddaramappa S."/>
            <person name="Petersen J.M."/>
        </authorList>
    </citation>
    <scope>NUCLEOTIDE SEQUENCE [LARGE SCALE GENOMIC DNA]</scope>
    <source>
        <strain evidence="8">CA97-1460</strain>
    </source>
</reference>
<comment type="similarity">
    <text evidence="2 6">Belongs to the 4-toluene sulfonate uptake permease (TSUP) (TC 2.A.102) family.</text>
</comment>
<evidence type="ECO:0000256" key="5">
    <source>
        <dbReference type="ARBA" id="ARBA00023136"/>
    </source>
</evidence>
<organism evidence="7 8">
    <name type="scientific">Francisella frigiditurris</name>
    <dbReference type="NCBI Taxonomy" id="1542390"/>
    <lineage>
        <taxon>Bacteria</taxon>
        <taxon>Pseudomonadati</taxon>
        <taxon>Pseudomonadota</taxon>
        <taxon>Gammaproteobacteria</taxon>
        <taxon>Thiotrichales</taxon>
        <taxon>Francisellaceae</taxon>
        <taxon>Francisella</taxon>
    </lineage>
</organism>
<dbReference type="PANTHER" id="PTHR43483:SF3">
    <property type="entry name" value="MEMBRANE TRANSPORTER PROTEIN HI_0806-RELATED"/>
    <property type="match status" value="1"/>
</dbReference>
<dbReference type="AlphaFoldDB" id="A0A1J0KTE9"/>
<keyword evidence="6" id="KW-1003">Cell membrane</keyword>
<keyword evidence="4 6" id="KW-1133">Transmembrane helix</keyword>
<dbReference type="Proteomes" id="UP000182521">
    <property type="component" value="Chromosome"/>
</dbReference>
<feature type="transmembrane region" description="Helical" evidence="6">
    <location>
        <begin position="134"/>
        <end position="161"/>
    </location>
</feature>
<feature type="transmembrane region" description="Helical" evidence="6">
    <location>
        <begin position="79"/>
        <end position="97"/>
    </location>
</feature>
<accession>A0A1J0KTE9</accession>
<dbReference type="RefSeq" id="WP_071663119.1">
    <property type="nucleotide sequence ID" value="NZ_CP009654.1"/>
</dbReference>
<keyword evidence="8" id="KW-1185">Reference proteome</keyword>
<dbReference type="EMBL" id="CP009654">
    <property type="protein sequence ID" value="APC96916.1"/>
    <property type="molecule type" value="Genomic_DNA"/>
</dbReference>